<reference evidence="4 5" key="1">
    <citation type="submission" date="2019-09" db="EMBL/GenBank/DDBJ databases">
        <title>Draft genome sequence assemblies of isolates from the urinary tract.</title>
        <authorList>
            <person name="Mores C.R."/>
            <person name="Putonti C."/>
            <person name="Wolfe A.J."/>
        </authorList>
    </citation>
    <scope>NUCLEOTIDE SEQUENCE [LARGE SCALE GENOMIC DNA]</scope>
    <source>
        <strain evidence="4 5">UMB623</strain>
    </source>
</reference>
<dbReference type="InterPro" id="IPR005531">
    <property type="entry name" value="Asp23"/>
</dbReference>
<dbReference type="Proteomes" id="UP000327148">
    <property type="component" value="Unassembled WGS sequence"/>
</dbReference>
<sequence>MAEQKANEQNQVQHENELTFADKVLEKIANYSVQGVEGILELQGGFTSGIKGFFSGSGEDETKGVSAEVGKKEVALDLEVIAEYGKDIPAAFESAIKKISDNVNKMTGLKVVEVNMNVNDVVTRGEWERKQNEEQRKAAEERRRAHEDGEYSDGSRVQ</sequence>
<evidence type="ECO:0000313" key="5">
    <source>
        <dbReference type="Proteomes" id="UP000327148"/>
    </source>
</evidence>
<dbReference type="PANTHER" id="PTHR34297:SF3">
    <property type="entry name" value="ALKALINE SHOCK PROTEIN 23"/>
    <property type="match status" value="1"/>
</dbReference>
<evidence type="ECO:0000313" key="4">
    <source>
        <dbReference type="EMBL" id="KAA9299708.1"/>
    </source>
</evidence>
<feature type="region of interest" description="Disordered" evidence="3">
    <location>
        <begin position="122"/>
        <end position="158"/>
    </location>
</feature>
<dbReference type="EMBL" id="VYWO01000007">
    <property type="protein sequence ID" value="KAA9299708.1"/>
    <property type="molecule type" value="Genomic_DNA"/>
</dbReference>
<accession>A0A5N1GH62</accession>
<evidence type="ECO:0000256" key="1">
    <source>
        <dbReference type="ARBA" id="ARBA00005721"/>
    </source>
</evidence>
<gene>
    <name evidence="4" type="ORF">F6I03_08790</name>
</gene>
<dbReference type="OrthoDB" id="9808942at2"/>
<comment type="caution">
    <text evidence="4">The sequence shown here is derived from an EMBL/GenBank/DDBJ whole genome shotgun (WGS) entry which is preliminary data.</text>
</comment>
<organism evidence="4 5">
    <name type="scientific">Aerococcus sanguinicola</name>
    <dbReference type="NCBI Taxonomy" id="119206"/>
    <lineage>
        <taxon>Bacteria</taxon>
        <taxon>Bacillati</taxon>
        <taxon>Bacillota</taxon>
        <taxon>Bacilli</taxon>
        <taxon>Lactobacillales</taxon>
        <taxon>Aerococcaceae</taxon>
        <taxon>Aerococcus</taxon>
    </lineage>
</organism>
<dbReference type="Pfam" id="PF03780">
    <property type="entry name" value="Asp23"/>
    <property type="match status" value="1"/>
</dbReference>
<evidence type="ECO:0000256" key="3">
    <source>
        <dbReference type="SAM" id="MobiDB-lite"/>
    </source>
</evidence>
<evidence type="ECO:0000256" key="2">
    <source>
        <dbReference type="ARBA" id="ARBA00039575"/>
    </source>
</evidence>
<dbReference type="STRING" id="119206.AWM72_06905"/>
<dbReference type="AlphaFoldDB" id="A0A5N1GH62"/>
<dbReference type="PANTHER" id="PTHR34297">
    <property type="entry name" value="HYPOTHETICAL CYTOSOLIC PROTEIN-RELATED"/>
    <property type="match status" value="1"/>
</dbReference>
<dbReference type="RefSeq" id="WP_070430420.1">
    <property type="nucleotide sequence ID" value="NZ_VYWO01000007.1"/>
</dbReference>
<feature type="compositionally biased region" description="Basic and acidic residues" evidence="3">
    <location>
        <begin position="123"/>
        <end position="149"/>
    </location>
</feature>
<proteinExistence type="inferred from homology"/>
<name>A0A5N1GH62_9LACT</name>
<protein>
    <recommendedName>
        <fullName evidence="2">Stress response regulator gls24 homolog</fullName>
    </recommendedName>
</protein>
<comment type="similarity">
    <text evidence="1">Belongs to the asp23 family.</text>
</comment>